<dbReference type="InterPro" id="IPR003352">
    <property type="entry name" value="PTS_EIIC"/>
</dbReference>
<feature type="transmembrane region" description="Helical" evidence="9">
    <location>
        <begin position="32"/>
        <end position="53"/>
    </location>
</feature>
<accession>A0ABS7L2F7</accession>
<dbReference type="GO" id="GO:0016740">
    <property type="term" value="F:transferase activity"/>
    <property type="evidence" value="ECO:0007669"/>
    <property type="project" value="UniProtKB-KW"/>
</dbReference>
<feature type="transmembrane region" description="Helical" evidence="9">
    <location>
        <begin position="328"/>
        <end position="346"/>
    </location>
</feature>
<evidence type="ECO:0000256" key="6">
    <source>
        <dbReference type="ARBA" id="ARBA00022989"/>
    </source>
</evidence>
<evidence type="ECO:0000256" key="4">
    <source>
        <dbReference type="ARBA" id="ARBA00022597"/>
    </source>
</evidence>
<feature type="transmembrane region" description="Helical" evidence="9">
    <location>
        <begin position="102"/>
        <end position="121"/>
    </location>
</feature>
<evidence type="ECO:0000313" key="12">
    <source>
        <dbReference type="Proteomes" id="UP001299068"/>
    </source>
</evidence>
<evidence type="ECO:0000259" key="10">
    <source>
        <dbReference type="PROSITE" id="PS51105"/>
    </source>
</evidence>
<keyword evidence="2 8" id="KW-0813">Transport</keyword>
<evidence type="ECO:0000256" key="3">
    <source>
        <dbReference type="ARBA" id="ARBA00022475"/>
    </source>
</evidence>
<feature type="transmembrane region" description="Helical" evidence="9">
    <location>
        <begin position="394"/>
        <end position="411"/>
    </location>
</feature>
<keyword evidence="6 9" id="KW-1133">Transmembrane helix</keyword>
<feature type="transmembrane region" description="Helical" evidence="9">
    <location>
        <begin position="353"/>
        <end position="374"/>
    </location>
</feature>
<proteinExistence type="predicted"/>
<dbReference type="NCBIfam" id="TIGR00359">
    <property type="entry name" value="cello_pts_IIC"/>
    <property type="match status" value="1"/>
</dbReference>
<evidence type="ECO:0000256" key="8">
    <source>
        <dbReference type="PIRNR" id="PIRNR006351"/>
    </source>
</evidence>
<evidence type="ECO:0000313" key="11">
    <source>
        <dbReference type="EMBL" id="MBY0756997.1"/>
    </source>
</evidence>
<dbReference type="NCBIfam" id="TIGR00410">
    <property type="entry name" value="lacE"/>
    <property type="match status" value="1"/>
</dbReference>
<feature type="transmembrane region" description="Helical" evidence="9">
    <location>
        <begin position="216"/>
        <end position="238"/>
    </location>
</feature>
<keyword evidence="4 8" id="KW-0762">Sugar transport</keyword>
<dbReference type="InterPro" id="IPR004796">
    <property type="entry name" value="PTS_IIC_cello"/>
</dbReference>
<dbReference type="RefSeq" id="WP_204595087.1">
    <property type="nucleotide sequence ID" value="NZ_JAFBDA010000010.1"/>
</dbReference>
<dbReference type="PROSITE" id="PS51105">
    <property type="entry name" value="PTS_EIIC_TYPE_3"/>
    <property type="match status" value="1"/>
</dbReference>
<evidence type="ECO:0000256" key="1">
    <source>
        <dbReference type="ARBA" id="ARBA00004651"/>
    </source>
</evidence>
<keyword evidence="12" id="KW-1185">Reference proteome</keyword>
<evidence type="ECO:0000256" key="5">
    <source>
        <dbReference type="ARBA" id="ARBA00022692"/>
    </source>
</evidence>
<keyword evidence="3 8" id="KW-1003">Cell membrane</keyword>
<keyword evidence="7 8" id="KW-0472">Membrane</keyword>
<protein>
    <recommendedName>
        <fullName evidence="8">Permease IIC component</fullName>
    </recommendedName>
</protein>
<keyword evidence="5 9" id="KW-0812">Transmembrane</keyword>
<feature type="transmembrane region" description="Helical" evidence="9">
    <location>
        <begin position="283"/>
        <end position="304"/>
    </location>
</feature>
<dbReference type="EMBL" id="JAIKTU010000015">
    <property type="protein sequence ID" value="MBY0756997.1"/>
    <property type="molecule type" value="Genomic_DNA"/>
</dbReference>
<reference evidence="11 12" key="1">
    <citation type="journal article" date="2021" name="Cell Host Microbe">
        <title>in vivo commensal control of Clostridioides difficile virulence.</title>
        <authorList>
            <person name="Girinathan B.P."/>
            <person name="Dibenedetto N."/>
            <person name="Worley J.N."/>
            <person name="Peltier J."/>
            <person name="Arrieta-Ortiz M.L."/>
            <person name="Rupa Christinal Immanuel S."/>
            <person name="Lavin R."/>
            <person name="Delaney M.L."/>
            <person name="Cummins C."/>
            <person name="Hoffmann M."/>
            <person name="Luo Y."/>
            <person name="Gonzalez-Escalona N."/>
            <person name="Allard M."/>
            <person name="Onderdonk A.B."/>
            <person name="Gerber G.K."/>
            <person name="Sonenshein A.L."/>
            <person name="Baliga N."/>
            <person name="Dupuy B."/>
            <person name="Bry L."/>
        </authorList>
    </citation>
    <scope>NUCLEOTIDE SEQUENCE [LARGE SCALE GENOMIC DNA]</scope>
    <source>
        <strain evidence="11 12">DSM 599</strain>
    </source>
</reference>
<keyword evidence="11" id="KW-0808">Transferase</keyword>
<comment type="function">
    <text evidence="8">The phosphoenolpyruvate-dependent sugar phosphotransferase system (PTS), a major carbohydrate active -transport system, catalyzes the phosphorylation of incoming sugar substrates concomitant with their translocation across the cell membrane.</text>
</comment>
<evidence type="ECO:0000256" key="7">
    <source>
        <dbReference type="ARBA" id="ARBA00023136"/>
    </source>
</evidence>
<dbReference type="InterPro" id="IPR051088">
    <property type="entry name" value="PTS_Sugar-EIIC/EIIB"/>
</dbReference>
<feature type="transmembrane region" description="Helical" evidence="9">
    <location>
        <begin position="73"/>
        <end position="90"/>
    </location>
</feature>
<sequence>MRKFQNFLENQLAPIAAKLGSYKALIAVRDGITLSMPLIIIGSVFLILANLPIEGYPEWLEGYFNLGTKMGHVVNSTFGIMGLIAVFGIAKSMSEQYEVDGLGAGIIALGAWLVVTPNLILKDVGEGVPLTYLGSRGLFVAIIIGLLTGLIYQYFVNKNIVIKLPDTVPPAVSKSFTALIPGFVVITGAFLIELILSQSGIENIHDIILQVLGGPLGVLGGTLGGTIVAVLLNSIFWFSGIHGGSITNAVMDPIWIMNTDVNRLAFQAGNEVPNIITRPFMDLFVYIGGGGATLALVALIFFLGKSAEAKAIGKVAFVPGLFNINEPAMFGIPVVLNMTLIIPFVLAPVMNSIISYFAMSSGLVAKTVGIAVPWTMPPIISGYLATGGRISGALLQIVLIVLDLAIYYLFFKTLDKTWQKNSLESI</sequence>
<feature type="transmembrane region" description="Helical" evidence="9">
    <location>
        <begin position="133"/>
        <end position="155"/>
    </location>
</feature>
<dbReference type="PANTHER" id="PTHR33989:SF11">
    <property type="entry name" value="LICHENAN PERMEASE IIC COMPONENT"/>
    <property type="match status" value="1"/>
</dbReference>
<evidence type="ECO:0000256" key="2">
    <source>
        <dbReference type="ARBA" id="ARBA00022448"/>
    </source>
</evidence>
<dbReference type="Proteomes" id="UP001299068">
    <property type="component" value="Unassembled WGS sequence"/>
</dbReference>
<evidence type="ECO:0000256" key="9">
    <source>
        <dbReference type="SAM" id="Phobius"/>
    </source>
</evidence>
<organism evidence="11 12">
    <name type="scientific">Clostridium sardiniense</name>
    <name type="common">Clostridium absonum</name>
    <dbReference type="NCBI Taxonomy" id="29369"/>
    <lineage>
        <taxon>Bacteria</taxon>
        <taxon>Bacillati</taxon>
        <taxon>Bacillota</taxon>
        <taxon>Clostridia</taxon>
        <taxon>Eubacteriales</taxon>
        <taxon>Clostridiaceae</taxon>
        <taxon>Clostridium</taxon>
    </lineage>
</organism>
<dbReference type="PANTHER" id="PTHR33989">
    <property type="match status" value="1"/>
</dbReference>
<feature type="transmembrane region" description="Helical" evidence="9">
    <location>
        <begin position="176"/>
        <end position="196"/>
    </location>
</feature>
<gene>
    <name evidence="11" type="primary">celB</name>
    <name evidence="11" type="ORF">K5V21_16250</name>
</gene>
<feature type="domain" description="PTS EIIC type-3" evidence="10">
    <location>
        <begin position="8"/>
        <end position="410"/>
    </location>
</feature>
<dbReference type="InterPro" id="IPR004501">
    <property type="entry name" value="PTS_EIIC_3"/>
</dbReference>
<dbReference type="Pfam" id="PF02378">
    <property type="entry name" value="PTS_EIIC"/>
    <property type="match status" value="1"/>
</dbReference>
<dbReference type="PIRSF" id="PIRSF006351">
    <property type="entry name" value="PTS_EIIC-Cellobiose"/>
    <property type="match status" value="1"/>
</dbReference>
<comment type="subcellular location">
    <subcellularLocation>
        <location evidence="1">Cell membrane</location>
        <topology evidence="1">Multi-pass membrane protein</topology>
    </subcellularLocation>
</comment>
<comment type="caution">
    <text evidence="11">The sequence shown here is derived from an EMBL/GenBank/DDBJ whole genome shotgun (WGS) entry which is preliminary data.</text>
</comment>
<name>A0ABS7L2F7_CLOSR</name>